<evidence type="ECO:0000313" key="2">
    <source>
        <dbReference type="EMBL" id="MBM6877384.1"/>
    </source>
</evidence>
<dbReference type="Pfam" id="PF03861">
    <property type="entry name" value="ANTAR"/>
    <property type="match status" value="1"/>
</dbReference>
<dbReference type="EMBL" id="JACSNV010000004">
    <property type="protein sequence ID" value="MBM6877384.1"/>
    <property type="molecule type" value="Genomic_DNA"/>
</dbReference>
<dbReference type="Proteomes" id="UP000729290">
    <property type="component" value="Unassembled WGS sequence"/>
</dbReference>
<dbReference type="InterPro" id="IPR036388">
    <property type="entry name" value="WH-like_DNA-bd_sf"/>
</dbReference>
<dbReference type="RefSeq" id="WP_205133389.1">
    <property type="nucleotide sequence ID" value="NZ_JACSNT010000005.1"/>
</dbReference>
<dbReference type="InterPro" id="IPR011006">
    <property type="entry name" value="CheY-like_superfamily"/>
</dbReference>
<dbReference type="SUPFAM" id="SSF52172">
    <property type="entry name" value="CheY-like"/>
    <property type="match status" value="1"/>
</dbReference>
<comment type="caution">
    <text evidence="2">The sequence shown here is derived from an EMBL/GenBank/DDBJ whole genome shotgun (WGS) entry which is preliminary data.</text>
</comment>
<organism evidence="2 3">
    <name type="scientific">Anaerotignum lactatifermentans</name>
    <dbReference type="NCBI Taxonomy" id="160404"/>
    <lineage>
        <taxon>Bacteria</taxon>
        <taxon>Bacillati</taxon>
        <taxon>Bacillota</taxon>
        <taxon>Clostridia</taxon>
        <taxon>Lachnospirales</taxon>
        <taxon>Anaerotignaceae</taxon>
        <taxon>Anaerotignum</taxon>
    </lineage>
</organism>
<gene>
    <name evidence="2" type="ORF">H9X83_04305</name>
</gene>
<dbReference type="SMART" id="SM01012">
    <property type="entry name" value="ANTAR"/>
    <property type="match status" value="1"/>
</dbReference>
<sequence length="203" mass="23469">MNDPERLYSMLTVSAAQKFQTALQSLLPPSRFHTIHWADSVSAAKRQLLERTYDFIVIHSPLNDDFGIEFAMEVSARKNAVVLLTVRAELYEEVYEKISEYGIFLLPRPASRQTVRCALDWMVSMRERLGRIEEKTVTLSEKMEEIRLVNRAKWVLIDREGLSEPEAHRRIEKAAMDQCLPRREIARAIIEDRPLSPGTKKQG</sequence>
<reference evidence="2 3" key="1">
    <citation type="journal article" date="2021" name="Sci. Rep.">
        <title>The distribution of antibiotic resistance genes in chicken gut microbiota commensals.</title>
        <authorList>
            <person name="Juricova H."/>
            <person name="Matiasovicova J."/>
            <person name="Kubasova T."/>
            <person name="Cejkova D."/>
            <person name="Rychlik I."/>
        </authorList>
    </citation>
    <scope>NUCLEOTIDE SEQUENCE [LARGE SCALE GENOMIC DNA]</scope>
    <source>
        <strain evidence="2 3">An431b</strain>
    </source>
</reference>
<dbReference type="Gene3D" id="1.10.10.10">
    <property type="entry name" value="Winged helix-like DNA-binding domain superfamily/Winged helix DNA-binding domain"/>
    <property type="match status" value="1"/>
</dbReference>
<accession>A0ABS2GA46</accession>
<feature type="domain" description="ANTAR" evidence="1">
    <location>
        <begin position="129"/>
        <end position="190"/>
    </location>
</feature>
<keyword evidence="3" id="KW-1185">Reference proteome</keyword>
<dbReference type="InterPro" id="IPR005561">
    <property type="entry name" value="ANTAR"/>
</dbReference>
<name>A0ABS2GA46_9FIRM</name>
<proteinExistence type="predicted"/>
<evidence type="ECO:0000259" key="1">
    <source>
        <dbReference type="PROSITE" id="PS50921"/>
    </source>
</evidence>
<dbReference type="PROSITE" id="PS50921">
    <property type="entry name" value="ANTAR"/>
    <property type="match status" value="1"/>
</dbReference>
<protein>
    <submittedName>
        <fullName evidence="2">ANTAR domain-containing protein</fullName>
    </submittedName>
</protein>
<evidence type="ECO:0000313" key="3">
    <source>
        <dbReference type="Proteomes" id="UP000729290"/>
    </source>
</evidence>